<evidence type="ECO:0000256" key="1">
    <source>
        <dbReference type="SAM" id="MobiDB-lite"/>
    </source>
</evidence>
<feature type="region of interest" description="Disordered" evidence="1">
    <location>
        <begin position="1"/>
        <end position="28"/>
    </location>
</feature>
<protein>
    <submittedName>
        <fullName evidence="2">Uncharacterized protein</fullName>
    </submittedName>
</protein>
<reference evidence="2" key="2">
    <citation type="submission" date="2020-09" db="EMBL/GenBank/DDBJ databases">
        <authorList>
            <person name="Sun Q."/>
            <person name="Zhou Y."/>
        </authorList>
    </citation>
    <scope>NUCLEOTIDE SEQUENCE</scope>
    <source>
        <strain evidence="2">CGMCC 4.5737</strain>
    </source>
</reference>
<dbReference type="EMBL" id="BMMK01000022">
    <property type="protein sequence ID" value="GGM67608.1"/>
    <property type="molecule type" value="Genomic_DNA"/>
</dbReference>
<comment type="caution">
    <text evidence="2">The sequence shown here is derived from an EMBL/GenBank/DDBJ whole genome shotgun (WGS) entry which is preliminary data.</text>
</comment>
<dbReference type="Proteomes" id="UP000637578">
    <property type="component" value="Unassembled WGS sequence"/>
</dbReference>
<keyword evidence="3" id="KW-1185">Reference proteome</keyword>
<name>A0A8J3FVZ4_9PSEU</name>
<reference evidence="2" key="1">
    <citation type="journal article" date="2014" name="Int. J. Syst. Evol. Microbiol.">
        <title>Complete genome sequence of Corynebacterium casei LMG S-19264T (=DSM 44701T), isolated from a smear-ripened cheese.</title>
        <authorList>
            <consortium name="US DOE Joint Genome Institute (JGI-PGF)"/>
            <person name="Walter F."/>
            <person name="Albersmeier A."/>
            <person name="Kalinowski J."/>
            <person name="Ruckert C."/>
        </authorList>
    </citation>
    <scope>NUCLEOTIDE SEQUENCE</scope>
    <source>
        <strain evidence="2">CGMCC 4.5737</strain>
    </source>
</reference>
<evidence type="ECO:0000313" key="3">
    <source>
        <dbReference type="Proteomes" id="UP000637578"/>
    </source>
</evidence>
<accession>A0A8J3FVZ4</accession>
<proteinExistence type="predicted"/>
<organism evidence="2 3">
    <name type="scientific">Longimycelium tulufanense</name>
    <dbReference type="NCBI Taxonomy" id="907463"/>
    <lineage>
        <taxon>Bacteria</taxon>
        <taxon>Bacillati</taxon>
        <taxon>Actinomycetota</taxon>
        <taxon>Actinomycetes</taxon>
        <taxon>Pseudonocardiales</taxon>
        <taxon>Pseudonocardiaceae</taxon>
        <taxon>Longimycelium</taxon>
    </lineage>
</organism>
<gene>
    <name evidence="2" type="ORF">GCM10012275_42720</name>
</gene>
<evidence type="ECO:0000313" key="2">
    <source>
        <dbReference type="EMBL" id="GGM67608.1"/>
    </source>
</evidence>
<dbReference type="AlphaFoldDB" id="A0A8J3FVZ4"/>
<sequence>MSCHEDPQPVPNCTAQAGTPAAGQEPTPLYAETAAALATSDDKPDDLDSWLEQYANPVDPDPMLDPDTFEGGAILRLFRRLKNVEEPDGSWSGATVVEELTSWFQDLGFDLSEHPMDAGRRLRLALRQQPGRQLTSKLYGARIGTDHDNPESIIRSVLRGLVVALGPGTGIDLVSYGGEVLGRFEQPPTVH</sequence>
<dbReference type="RefSeq" id="WP_189060183.1">
    <property type="nucleotide sequence ID" value="NZ_BMMK01000022.1"/>
</dbReference>